<evidence type="ECO:0008006" key="3">
    <source>
        <dbReference type="Google" id="ProtNLM"/>
    </source>
</evidence>
<protein>
    <recommendedName>
        <fullName evidence="3">DUF4380 domain-containing protein</fullName>
    </recommendedName>
</protein>
<dbReference type="EMBL" id="BAAACF010000012">
    <property type="protein sequence ID" value="GAA0731044.1"/>
    <property type="molecule type" value="Genomic_DNA"/>
</dbReference>
<evidence type="ECO:0000313" key="1">
    <source>
        <dbReference type="EMBL" id="GAA0731044.1"/>
    </source>
</evidence>
<gene>
    <name evidence="1" type="ORF">GCM10008905_33030</name>
</gene>
<evidence type="ECO:0000313" key="2">
    <source>
        <dbReference type="Proteomes" id="UP001500339"/>
    </source>
</evidence>
<name>A0ABP3UDK9_9CLOT</name>
<proteinExistence type="predicted"/>
<dbReference type="Proteomes" id="UP001500339">
    <property type="component" value="Unassembled WGS sequence"/>
</dbReference>
<organism evidence="1 2">
    <name type="scientific">Clostridium malenominatum</name>
    <dbReference type="NCBI Taxonomy" id="1539"/>
    <lineage>
        <taxon>Bacteria</taxon>
        <taxon>Bacillati</taxon>
        <taxon>Bacillota</taxon>
        <taxon>Clostridia</taxon>
        <taxon>Eubacteriales</taxon>
        <taxon>Clostridiaceae</taxon>
        <taxon>Clostridium</taxon>
    </lineage>
</organism>
<comment type="caution">
    <text evidence="1">The sequence shown here is derived from an EMBL/GenBank/DDBJ whole genome shotgun (WGS) entry which is preliminary data.</text>
</comment>
<reference evidence="2" key="1">
    <citation type="journal article" date="2019" name="Int. J. Syst. Evol. Microbiol.">
        <title>The Global Catalogue of Microorganisms (GCM) 10K type strain sequencing project: providing services to taxonomists for standard genome sequencing and annotation.</title>
        <authorList>
            <consortium name="The Broad Institute Genomics Platform"/>
            <consortium name="The Broad Institute Genome Sequencing Center for Infectious Disease"/>
            <person name="Wu L."/>
            <person name="Ma J."/>
        </authorList>
    </citation>
    <scope>NUCLEOTIDE SEQUENCE [LARGE SCALE GENOMIC DNA]</scope>
    <source>
        <strain evidence="2">JCM 1405</strain>
    </source>
</reference>
<accession>A0ABP3UDK9</accession>
<sequence length="298" mass="34655">MKGIVTEEIYYKSFGKCVKITNNVVELYVTIEKGPRIIRYGFINRENHFCENIPTSMEVMGETWHLMGGHRLWHSPESSPRTYIPDNNPVKWHIKENSIVFQMNIEPWTQIKKEIEITLEEGSKVEVIHRLTNKGAWPVELSAWAITVMAPGGIGVIPQGKRETNLLPNRVVALWPYSKMNDDRVTWGDKYITIRQDKSKKEPFKMGISNEEGFAAYFNHNSLFIKSYNHVLGESYPDLGVSYETYTNEYMLEMETLSPLKKLSTDETITHIENWVLIDNVSFPREEEKMEKLLMVFV</sequence>
<keyword evidence="2" id="KW-1185">Reference proteome</keyword>
<dbReference type="RefSeq" id="WP_343771509.1">
    <property type="nucleotide sequence ID" value="NZ_BAAACF010000012.1"/>
</dbReference>